<evidence type="ECO:0000256" key="18">
    <source>
        <dbReference type="RuleBase" id="RU003938"/>
    </source>
</evidence>
<name>A0A542ZLB2_9MICO</name>
<feature type="transmembrane region" description="Helical" evidence="20">
    <location>
        <begin position="178"/>
        <end position="202"/>
    </location>
</feature>
<dbReference type="AlphaFoldDB" id="A0A542ZLB2"/>
<evidence type="ECO:0000256" key="2">
    <source>
        <dbReference type="ARBA" id="ARBA00004651"/>
    </source>
</evidence>
<organism evidence="21 22">
    <name type="scientific">Oryzihumus leptocrescens</name>
    <dbReference type="NCBI Taxonomy" id="297536"/>
    <lineage>
        <taxon>Bacteria</taxon>
        <taxon>Bacillati</taxon>
        <taxon>Actinomycetota</taxon>
        <taxon>Actinomycetes</taxon>
        <taxon>Micrococcales</taxon>
        <taxon>Intrasporangiaceae</taxon>
        <taxon>Oryzihumus</taxon>
    </lineage>
</organism>
<evidence type="ECO:0000256" key="1">
    <source>
        <dbReference type="ARBA" id="ARBA00001698"/>
    </source>
</evidence>
<dbReference type="EC" id="2.7.7.41" evidence="6 18"/>
<keyword evidence="13 20" id="KW-1133">Transmembrane helix</keyword>
<dbReference type="RefSeq" id="WP_246092164.1">
    <property type="nucleotide sequence ID" value="NZ_BAAAKX010000001.1"/>
</dbReference>
<comment type="catalytic activity">
    <reaction evidence="1 18">
        <text>a 1,2-diacyl-sn-glycero-3-phosphate + CTP + H(+) = a CDP-1,2-diacyl-sn-glycerol + diphosphate</text>
        <dbReference type="Rhea" id="RHEA:16229"/>
        <dbReference type="ChEBI" id="CHEBI:15378"/>
        <dbReference type="ChEBI" id="CHEBI:33019"/>
        <dbReference type="ChEBI" id="CHEBI:37563"/>
        <dbReference type="ChEBI" id="CHEBI:58332"/>
        <dbReference type="ChEBI" id="CHEBI:58608"/>
        <dbReference type="EC" id="2.7.7.41"/>
    </reaction>
</comment>
<comment type="caution">
    <text evidence="21">The sequence shown here is derived from an EMBL/GenBank/DDBJ whole genome shotgun (WGS) entry which is preliminary data.</text>
</comment>
<comment type="subcellular location">
    <subcellularLocation>
        <location evidence="2">Cell membrane</location>
        <topology evidence="2">Multi-pass membrane protein</topology>
    </subcellularLocation>
</comment>
<dbReference type="Proteomes" id="UP000319514">
    <property type="component" value="Unassembled WGS sequence"/>
</dbReference>
<dbReference type="InterPro" id="IPR000374">
    <property type="entry name" value="PC_trans"/>
</dbReference>
<feature type="transmembrane region" description="Helical" evidence="20">
    <location>
        <begin position="152"/>
        <end position="172"/>
    </location>
</feature>
<evidence type="ECO:0000256" key="6">
    <source>
        <dbReference type="ARBA" id="ARBA00012487"/>
    </source>
</evidence>
<reference evidence="21 22" key="1">
    <citation type="submission" date="2019-06" db="EMBL/GenBank/DDBJ databases">
        <title>Sequencing the genomes of 1000 actinobacteria strains.</title>
        <authorList>
            <person name="Klenk H.-P."/>
        </authorList>
    </citation>
    <scope>NUCLEOTIDE SEQUENCE [LARGE SCALE GENOMIC DNA]</scope>
    <source>
        <strain evidence="21 22">DSM 18082</strain>
    </source>
</reference>
<keyword evidence="16" id="KW-0594">Phospholipid biosynthesis</keyword>
<evidence type="ECO:0000256" key="12">
    <source>
        <dbReference type="ARBA" id="ARBA00022695"/>
    </source>
</evidence>
<evidence type="ECO:0000256" key="11">
    <source>
        <dbReference type="ARBA" id="ARBA00022692"/>
    </source>
</evidence>
<evidence type="ECO:0000256" key="16">
    <source>
        <dbReference type="ARBA" id="ARBA00023209"/>
    </source>
</evidence>
<keyword evidence="14" id="KW-0443">Lipid metabolism</keyword>
<keyword evidence="22" id="KW-1185">Reference proteome</keyword>
<dbReference type="PANTHER" id="PTHR46382:SF1">
    <property type="entry name" value="PHOSPHATIDATE CYTIDYLYLTRANSFERASE"/>
    <property type="match status" value="1"/>
</dbReference>
<evidence type="ECO:0000256" key="19">
    <source>
        <dbReference type="SAM" id="MobiDB-lite"/>
    </source>
</evidence>
<protein>
    <recommendedName>
        <fullName evidence="7 18">Phosphatidate cytidylyltransferase</fullName>
        <ecNumber evidence="6 18">2.7.7.41</ecNumber>
    </recommendedName>
</protein>
<keyword evidence="8" id="KW-1003">Cell membrane</keyword>
<evidence type="ECO:0000313" key="21">
    <source>
        <dbReference type="EMBL" id="TQL61132.1"/>
    </source>
</evidence>
<dbReference type="PANTHER" id="PTHR46382">
    <property type="entry name" value="PHOSPHATIDATE CYTIDYLYLTRANSFERASE"/>
    <property type="match status" value="1"/>
</dbReference>
<evidence type="ECO:0000313" key="22">
    <source>
        <dbReference type="Proteomes" id="UP000319514"/>
    </source>
</evidence>
<evidence type="ECO:0000256" key="13">
    <source>
        <dbReference type="ARBA" id="ARBA00022989"/>
    </source>
</evidence>
<evidence type="ECO:0000256" key="3">
    <source>
        <dbReference type="ARBA" id="ARBA00005119"/>
    </source>
</evidence>
<keyword evidence="15 20" id="KW-0472">Membrane</keyword>
<evidence type="ECO:0000256" key="15">
    <source>
        <dbReference type="ARBA" id="ARBA00023136"/>
    </source>
</evidence>
<feature type="compositionally biased region" description="Low complexity" evidence="19">
    <location>
        <begin position="18"/>
        <end position="39"/>
    </location>
</feature>
<keyword evidence="11 18" id="KW-0812">Transmembrane</keyword>
<comment type="pathway">
    <text evidence="3 18">Phospholipid metabolism; CDP-diacylglycerol biosynthesis; CDP-diacylglycerol from sn-glycerol 3-phosphate: step 3/3.</text>
</comment>
<feature type="transmembrane region" description="Helical" evidence="20">
    <location>
        <begin position="292"/>
        <end position="309"/>
    </location>
</feature>
<sequence>MEKTEGTPPAPATDRDAAASQDAASQPAASRAARKQPAAGPGRAGRNLPAAIGVGVGLGAVIVASLFIRKEAFLAVAVLAACTGVWELSHGLSAGRIRVPLLPSVVGAATMVLAAYKGGGQALTVAFGLTCVAVLLWRVADGLDDAMRDIAGGIFVAAYVPLLAGFASLMLAEPDGPWRIFVFVLVTVCSDVGGYAVGVVLGKHPMAPSVSPKKSWEGFAGSTLFCVVGGILGVTLALHAAWWVGAVLGLAAVVTATLGDLTESMIKRDLGIKDMGTLLPGHGGVMDRLDSLLLVAPVVWALLTAFVPAH</sequence>
<feature type="region of interest" description="Disordered" evidence="19">
    <location>
        <begin position="1"/>
        <end position="44"/>
    </location>
</feature>
<gene>
    <name evidence="21" type="ORF">FB474_2537</name>
</gene>
<dbReference type="GO" id="GO:0005886">
    <property type="term" value="C:plasma membrane"/>
    <property type="evidence" value="ECO:0007669"/>
    <property type="project" value="UniProtKB-SubCell"/>
</dbReference>
<feature type="transmembrane region" description="Helical" evidence="20">
    <location>
        <begin position="122"/>
        <end position="140"/>
    </location>
</feature>
<dbReference type="Pfam" id="PF01148">
    <property type="entry name" value="CTP_transf_1"/>
    <property type="match status" value="1"/>
</dbReference>
<keyword evidence="9" id="KW-0444">Lipid biosynthesis</keyword>
<evidence type="ECO:0000256" key="17">
    <source>
        <dbReference type="ARBA" id="ARBA00023264"/>
    </source>
</evidence>
<accession>A0A542ZLB2</accession>
<evidence type="ECO:0000256" key="5">
    <source>
        <dbReference type="ARBA" id="ARBA00010185"/>
    </source>
</evidence>
<feature type="transmembrane region" description="Helical" evidence="20">
    <location>
        <begin position="214"/>
        <end position="234"/>
    </location>
</feature>
<dbReference type="PROSITE" id="PS01315">
    <property type="entry name" value="CDS"/>
    <property type="match status" value="1"/>
</dbReference>
<dbReference type="EMBL" id="VFOQ01000001">
    <property type="protein sequence ID" value="TQL61132.1"/>
    <property type="molecule type" value="Genomic_DNA"/>
</dbReference>
<comment type="pathway">
    <text evidence="4">Lipid metabolism.</text>
</comment>
<evidence type="ECO:0000256" key="9">
    <source>
        <dbReference type="ARBA" id="ARBA00022516"/>
    </source>
</evidence>
<keyword evidence="12 18" id="KW-0548">Nucleotidyltransferase</keyword>
<feature type="transmembrane region" description="Helical" evidence="20">
    <location>
        <begin position="99"/>
        <end position="116"/>
    </location>
</feature>
<evidence type="ECO:0000256" key="7">
    <source>
        <dbReference type="ARBA" id="ARBA00019373"/>
    </source>
</evidence>
<comment type="similarity">
    <text evidence="5 18">Belongs to the CDS family.</text>
</comment>
<evidence type="ECO:0000256" key="20">
    <source>
        <dbReference type="SAM" id="Phobius"/>
    </source>
</evidence>
<dbReference type="UniPathway" id="UPA00557">
    <property type="reaction ID" value="UER00614"/>
</dbReference>
<keyword evidence="10 18" id="KW-0808">Transferase</keyword>
<evidence type="ECO:0000256" key="4">
    <source>
        <dbReference type="ARBA" id="ARBA00005189"/>
    </source>
</evidence>
<dbReference type="GO" id="GO:0016024">
    <property type="term" value="P:CDP-diacylglycerol biosynthetic process"/>
    <property type="evidence" value="ECO:0007669"/>
    <property type="project" value="UniProtKB-UniPathway"/>
</dbReference>
<proteinExistence type="inferred from homology"/>
<evidence type="ECO:0000256" key="10">
    <source>
        <dbReference type="ARBA" id="ARBA00022679"/>
    </source>
</evidence>
<keyword evidence="17" id="KW-1208">Phospholipid metabolism</keyword>
<feature type="transmembrane region" description="Helical" evidence="20">
    <location>
        <begin position="48"/>
        <end position="68"/>
    </location>
</feature>
<feature type="transmembrane region" description="Helical" evidence="20">
    <location>
        <begin position="240"/>
        <end position="258"/>
    </location>
</feature>
<dbReference type="GO" id="GO:0004605">
    <property type="term" value="F:phosphatidate cytidylyltransferase activity"/>
    <property type="evidence" value="ECO:0007669"/>
    <property type="project" value="UniProtKB-EC"/>
</dbReference>
<feature type="transmembrane region" description="Helical" evidence="20">
    <location>
        <begin position="74"/>
        <end position="92"/>
    </location>
</feature>
<evidence type="ECO:0000256" key="8">
    <source>
        <dbReference type="ARBA" id="ARBA00022475"/>
    </source>
</evidence>
<evidence type="ECO:0000256" key="14">
    <source>
        <dbReference type="ARBA" id="ARBA00023098"/>
    </source>
</evidence>